<dbReference type="PANTHER" id="PTHR32448">
    <property type="entry name" value="OS08G0158400 PROTEIN"/>
    <property type="match status" value="1"/>
</dbReference>
<keyword evidence="5" id="KW-0274">FAD</keyword>
<evidence type="ECO:0000313" key="11">
    <source>
        <dbReference type="EMBL" id="KAK6797172.1"/>
    </source>
</evidence>
<keyword evidence="9" id="KW-1133">Transmembrane helix</keyword>
<protein>
    <recommendedName>
        <fullName evidence="10">FAD-binding PCMH-type domain-containing protein</fullName>
    </recommendedName>
</protein>
<gene>
    <name evidence="11" type="ORF">RDI58_004874</name>
</gene>
<evidence type="ECO:0000256" key="7">
    <source>
        <dbReference type="ARBA" id="ARBA00034114"/>
    </source>
</evidence>
<dbReference type="GO" id="GO:0016491">
    <property type="term" value="F:oxidoreductase activity"/>
    <property type="evidence" value="ECO:0007669"/>
    <property type="project" value="InterPro"/>
</dbReference>
<comment type="pathway">
    <text evidence="7">Alkaloid biosynthesis; nicotine biosynthesis.</text>
</comment>
<dbReference type="InterPro" id="IPR016166">
    <property type="entry name" value="FAD-bd_PCMH"/>
</dbReference>
<evidence type="ECO:0000256" key="1">
    <source>
        <dbReference type="ARBA" id="ARBA00005466"/>
    </source>
</evidence>
<dbReference type="EMBL" id="JBANQN010000002">
    <property type="protein sequence ID" value="KAK6797172.1"/>
    <property type="molecule type" value="Genomic_DNA"/>
</dbReference>
<dbReference type="GO" id="GO:0009820">
    <property type="term" value="P:alkaloid metabolic process"/>
    <property type="evidence" value="ECO:0007669"/>
    <property type="project" value="UniProtKB-KW"/>
</dbReference>
<keyword evidence="4" id="KW-0732">Signal</keyword>
<evidence type="ECO:0000256" key="6">
    <source>
        <dbReference type="ARBA" id="ARBA00023180"/>
    </source>
</evidence>
<dbReference type="Proteomes" id="UP001371456">
    <property type="component" value="Unassembled WGS sequence"/>
</dbReference>
<dbReference type="AlphaFoldDB" id="A0AAN8YM08"/>
<name>A0AAN8YM08_SOLBU</name>
<reference evidence="11 12" key="1">
    <citation type="submission" date="2024-02" db="EMBL/GenBank/DDBJ databases">
        <title>de novo genome assembly of Solanum bulbocastanum strain 11H21.</title>
        <authorList>
            <person name="Hosaka A.J."/>
        </authorList>
    </citation>
    <scope>NUCLEOTIDE SEQUENCE [LARGE SCALE GENOMIC DNA]</scope>
    <source>
        <tissue evidence="11">Young leaves</tissue>
    </source>
</reference>
<dbReference type="SUPFAM" id="SSF56176">
    <property type="entry name" value="FAD-binding/transporter-associated domain-like"/>
    <property type="match status" value="1"/>
</dbReference>
<evidence type="ECO:0000256" key="9">
    <source>
        <dbReference type="SAM" id="Phobius"/>
    </source>
</evidence>
<comment type="function">
    <text evidence="8">Involved in the biosynthesis of pyridine alkaloid natural products, leading mainly to the production of anabasine, anatabine, nicotine and nornicotine, effective deterrents against herbivores with antiparasitic and pesticide properties (neurotoxins); nornicotine serves as the precursor in the synthesis of the carcinogen compound N'-nitrosonornicotine (NNN). Catalyzes a late oxidation step subsequent to the pyridine ring condensation reaction in the biosynthesis of alkaloids.</text>
</comment>
<dbReference type="Gene3D" id="3.30.465.10">
    <property type="match status" value="2"/>
</dbReference>
<feature type="transmembrane region" description="Helical" evidence="9">
    <location>
        <begin position="42"/>
        <end position="60"/>
    </location>
</feature>
<feature type="domain" description="FAD-binding PCMH-type" evidence="10">
    <location>
        <begin position="1"/>
        <end position="126"/>
    </location>
</feature>
<dbReference type="PROSITE" id="PS51387">
    <property type="entry name" value="FAD_PCMH"/>
    <property type="match status" value="1"/>
</dbReference>
<organism evidence="11 12">
    <name type="scientific">Solanum bulbocastanum</name>
    <name type="common">Wild potato</name>
    <dbReference type="NCBI Taxonomy" id="147425"/>
    <lineage>
        <taxon>Eukaryota</taxon>
        <taxon>Viridiplantae</taxon>
        <taxon>Streptophyta</taxon>
        <taxon>Embryophyta</taxon>
        <taxon>Tracheophyta</taxon>
        <taxon>Spermatophyta</taxon>
        <taxon>Magnoliopsida</taxon>
        <taxon>eudicotyledons</taxon>
        <taxon>Gunneridae</taxon>
        <taxon>Pentapetalae</taxon>
        <taxon>asterids</taxon>
        <taxon>lamiids</taxon>
        <taxon>Solanales</taxon>
        <taxon>Solanaceae</taxon>
        <taxon>Solanoideae</taxon>
        <taxon>Solaneae</taxon>
        <taxon>Solanum</taxon>
    </lineage>
</organism>
<dbReference type="InterPro" id="IPR012951">
    <property type="entry name" value="BBE"/>
</dbReference>
<evidence type="ECO:0000256" key="8">
    <source>
        <dbReference type="ARBA" id="ARBA00045734"/>
    </source>
</evidence>
<keyword evidence="6" id="KW-0325">Glycoprotein</keyword>
<accession>A0AAN8YM08</accession>
<keyword evidence="2" id="KW-0017">Alkaloid metabolism</keyword>
<keyword evidence="12" id="KW-1185">Reference proteome</keyword>
<dbReference type="InterPro" id="IPR016169">
    <property type="entry name" value="FAD-bd_PCMH_sub2"/>
</dbReference>
<keyword evidence="3" id="KW-0285">Flavoprotein</keyword>
<keyword evidence="9" id="KW-0472">Membrane</keyword>
<dbReference type="InterPro" id="IPR036318">
    <property type="entry name" value="FAD-bd_PCMH-like_sf"/>
</dbReference>
<evidence type="ECO:0000256" key="4">
    <source>
        <dbReference type="ARBA" id="ARBA00022729"/>
    </source>
</evidence>
<dbReference type="InterPro" id="IPR006094">
    <property type="entry name" value="Oxid_FAD_bind_N"/>
</dbReference>
<dbReference type="Pfam" id="PF01565">
    <property type="entry name" value="FAD_binding_4"/>
    <property type="match status" value="1"/>
</dbReference>
<sequence length="368" mass="41704">MHRKSRNLRSISIDTQKKTVWIQAGATLGEAYYRIAEKSKKLAFIAGVCPSVGVGVGGHLSGGGYSMMSRKFGTAADNIIDVKLIDASGQIQDRESMGEDRFWAIRGGGGTSFGLIISWKVKLLDIPEKHGKKTVHAFFFTMFIGGVDDLLHEMQDRFPELGLVKKDCIEMSWIESILFFNSLPRGTSPDVLLNWNSSTYNVGFFKGKSDYVQHPISINGLEGIWKLLNQLSSIKNSNAMLEFSPWGGKLSEKSESETPFPHRAGNIFMIHYGVNWGNIENSKRNIAWNRKLYRYMAKYVSKSPRAAYLNYRDLDLGVNNKRNTSYEQARVWGVKYFKNNFDRLVKIKTKIDPTNFFRNEQSIPPLLS</sequence>
<evidence type="ECO:0000313" key="12">
    <source>
        <dbReference type="Proteomes" id="UP001371456"/>
    </source>
</evidence>
<keyword evidence="9" id="KW-0812">Transmembrane</keyword>
<evidence type="ECO:0000259" key="10">
    <source>
        <dbReference type="PROSITE" id="PS51387"/>
    </source>
</evidence>
<evidence type="ECO:0000256" key="2">
    <source>
        <dbReference type="ARBA" id="ARBA00022589"/>
    </source>
</evidence>
<comment type="caution">
    <text evidence="11">The sequence shown here is derived from an EMBL/GenBank/DDBJ whole genome shotgun (WGS) entry which is preliminary data.</text>
</comment>
<evidence type="ECO:0000256" key="5">
    <source>
        <dbReference type="ARBA" id="ARBA00022827"/>
    </source>
</evidence>
<dbReference type="Pfam" id="PF08031">
    <property type="entry name" value="BBE"/>
    <property type="match status" value="1"/>
</dbReference>
<dbReference type="GO" id="GO:0071949">
    <property type="term" value="F:FAD binding"/>
    <property type="evidence" value="ECO:0007669"/>
    <property type="project" value="InterPro"/>
</dbReference>
<evidence type="ECO:0000256" key="3">
    <source>
        <dbReference type="ARBA" id="ARBA00022630"/>
    </source>
</evidence>
<comment type="similarity">
    <text evidence="1">Belongs to the oxygen-dependent FAD-linked oxidoreductase family.</text>
</comment>
<proteinExistence type="inferred from homology"/>